<dbReference type="AlphaFoldDB" id="A0A8T0CEQ3"/>
<dbReference type="InterPro" id="IPR020568">
    <property type="entry name" value="Ribosomal_Su5_D2-typ_SF"/>
</dbReference>
<reference evidence="7" key="1">
    <citation type="submission" date="2020-05" db="EMBL/GenBank/DDBJ databases">
        <title>WGS assembly of Corymbia citriodora subspecies variegata.</title>
        <authorList>
            <person name="Barry K."/>
            <person name="Hundley H."/>
            <person name="Shu S."/>
            <person name="Jenkins J."/>
            <person name="Grimwood J."/>
            <person name="Baten A."/>
        </authorList>
    </citation>
    <scope>NUCLEOTIDE SEQUENCE</scope>
    <source>
        <strain evidence="7">CV2-018</strain>
    </source>
</reference>
<gene>
    <name evidence="7" type="ORF">BT93_L0455</name>
</gene>
<dbReference type="GO" id="GO:0006696">
    <property type="term" value="P:ergosterol biosynthetic process"/>
    <property type="evidence" value="ECO:0007669"/>
    <property type="project" value="TreeGrafter"/>
</dbReference>
<dbReference type="GO" id="GO:0005524">
    <property type="term" value="F:ATP binding"/>
    <property type="evidence" value="ECO:0007669"/>
    <property type="project" value="UniProtKB-KW"/>
</dbReference>
<proteinExistence type="predicted"/>
<dbReference type="InterPro" id="IPR014721">
    <property type="entry name" value="Ribsml_uS5_D2-typ_fold_subgr"/>
</dbReference>
<dbReference type="EC" id="2.7.4.2" evidence="2"/>
<evidence type="ECO:0000256" key="6">
    <source>
        <dbReference type="ARBA" id="ARBA00022840"/>
    </source>
</evidence>
<dbReference type="Proteomes" id="UP000806378">
    <property type="component" value="Unassembled WGS sequence"/>
</dbReference>
<name>A0A8T0CEQ3_CORYI</name>
<keyword evidence="4" id="KW-0547">Nucleotide-binding</keyword>
<dbReference type="GO" id="GO:0010142">
    <property type="term" value="P:farnesyl diphosphate biosynthetic process, mevalonate pathway"/>
    <property type="evidence" value="ECO:0007669"/>
    <property type="project" value="TreeGrafter"/>
</dbReference>
<dbReference type="GO" id="GO:0005777">
    <property type="term" value="C:peroxisome"/>
    <property type="evidence" value="ECO:0007669"/>
    <property type="project" value="TreeGrafter"/>
</dbReference>
<dbReference type="OrthoDB" id="10262935at2759"/>
<keyword evidence="6" id="KW-0067">ATP-binding</keyword>
<keyword evidence="8" id="KW-1185">Reference proteome</keyword>
<evidence type="ECO:0000313" key="7">
    <source>
        <dbReference type="EMBL" id="KAF7845820.1"/>
    </source>
</evidence>
<keyword evidence="5" id="KW-0418">Kinase</keyword>
<evidence type="ECO:0000256" key="2">
    <source>
        <dbReference type="ARBA" id="ARBA00012958"/>
    </source>
</evidence>
<dbReference type="Gene3D" id="3.30.230.10">
    <property type="match status" value="1"/>
</dbReference>
<accession>A0A8T0CEQ3</accession>
<dbReference type="Gene3D" id="3.30.70.890">
    <property type="entry name" value="GHMP kinase, C-terminal domain"/>
    <property type="match status" value="1"/>
</dbReference>
<dbReference type="PANTHER" id="PTHR31814">
    <property type="match status" value="1"/>
</dbReference>
<evidence type="ECO:0000256" key="5">
    <source>
        <dbReference type="ARBA" id="ARBA00022777"/>
    </source>
</evidence>
<evidence type="ECO:0000256" key="4">
    <source>
        <dbReference type="ARBA" id="ARBA00022741"/>
    </source>
</evidence>
<dbReference type="GO" id="GO:0004631">
    <property type="term" value="F:phosphomevalonate kinase activity"/>
    <property type="evidence" value="ECO:0007669"/>
    <property type="project" value="UniProtKB-EC"/>
</dbReference>
<dbReference type="SUPFAM" id="SSF54211">
    <property type="entry name" value="Ribosomal protein S5 domain 2-like"/>
    <property type="match status" value="1"/>
</dbReference>
<comment type="caution">
    <text evidence="7">The sequence shown here is derived from an EMBL/GenBank/DDBJ whole genome shotgun (WGS) entry which is preliminary data.</text>
</comment>
<comment type="pathway">
    <text evidence="1">Isoprenoid biosynthesis; isopentenyl diphosphate biosynthesis via mevalonate pathway; isopentenyl diphosphate from (R)-mevalonate: step 2/3.</text>
</comment>
<evidence type="ECO:0000313" key="8">
    <source>
        <dbReference type="Proteomes" id="UP000806378"/>
    </source>
</evidence>
<dbReference type="PANTHER" id="PTHR31814:SF2">
    <property type="entry name" value="PHOSPHOMEVALONATE KINASE"/>
    <property type="match status" value="1"/>
</dbReference>
<evidence type="ECO:0000256" key="1">
    <source>
        <dbReference type="ARBA" id="ARBA00005017"/>
    </source>
</evidence>
<dbReference type="InterPro" id="IPR036554">
    <property type="entry name" value="GHMP_kinase_C_sf"/>
</dbReference>
<protein>
    <recommendedName>
        <fullName evidence="2">phosphomevalonate kinase</fullName>
        <ecNumber evidence="2">2.7.4.2</ecNumber>
    </recommendedName>
</protein>
<sequence length="285" mass="31219">MTAALLYYHTSSGHRPLDTKVVHNLAQAAHCAAQGKVGSGFDVAAAVYGSCLYRRFSPAILESIGEMSSDDFANKLKSCVDDTNPDLKWDTEIQSQAVRIPDNLVLMMCDVDCGSETPSLVRGILAWRKQKPEEADTIWNEIQKLSESLCAALRGMAAVNGDTPEVERRDDLKDIIFKIRERVRDMTNKSGVPVEPGVITQLLDYCSDIPGVVGGVAPGAGGYDAVALLVQADSEVERDLRDRLLHFKAREDATGVTIGRVRLLDVKQAHSGVEIEDVDQYKDWS</sequence>
<dbReference type="GO" id="GO:0019287">
    <property type="term" value="P:isopentenyl diphosphate biosynthetic process, mevalonate pathway"/>
    <property type="evidence" value="ECO:0007669"/>
    <property type="project" value="TreeGrafter"/>
</dbReference>
<dbReference type="InterPro" id="IPR035102">
    <property type="entry name" value="Phosphomevalonate_kinase"/>
</dbReference>
<dbReference type="EMBL" id="MU099791">
    <property type="protein sequence ID" value="KAF7845820.1"/>
    <property type="molecule type" value="Genomic_DNA"/>
</dbReference>
<organism evidence="7 8">
    <name type="scientific">Corymbia citriodora subsp. variegata</name>
    <dbReference type="NCBI Taxonomy" id="360336"/>
    <lineage>
        <taxon>Eukaryota</taxon>
        <taxon>Viridiplantae</taxon>
        <taxon>Streptophyta</taxon>
        <taxon>Embryophyta</taxon>
        <taxon>Tracheophyta</taxon>
        <taxon>Spermatophyta</taxon>
        <taxon>Magnoliopsida</taxon>
        <taxon>eudicotyledons</taxon>
        <taxon>Gunneridae</taxon>
        <taxon>Pentapetalae</taxon>
        <taxon>rosids</taxon>
        <taxon>malvids</taxon>
        <taxon>Myrtales</taxon>
        <taxon>Myrtaceae</taxon>
        <taxon>Myrtoideae</taxon>
        <taxon>Eucalypteae</taxon>
        <taxon>Corymbia</taxon>
    </lineage>
</organism>
<keyword evidence="3" id="KW-0808">Transferase</keyword>
<dbReference type="Gramene" id="rna-gnl|WGS:JABURB|Cocit.L0455.1">
    <property type="protein sequence ID" value="cds-KAF7845820.1"/>
    <property type="gene ID" value="gene-BT93_L0455"/>
</dbReference>
<evidence type="ECO:0000256" key="3">
    <source>
        <dbReference type="ARBA" id="ARBA00022679"/>
    </source>
</evidence>